<proteinExistence type="predicted"/>
<name>A0ABT6ZGH7_9MICO</name>
<dbReference type="EMBL" id="JASJND010000007">
    <property type="protein sequence ID" value="MDJ1115265.1"/>
    <property type="molecule type" value="Genomic_DNA"/>
</dbReference>
<sequence length="66" mass="7204">MTTISIPASSTILDELLLAGTRAIERAVTRRIARRAATAARRRVHLAADERARDIAALMHTGTLPR</sequence>
<evidence type="ECO:0000313" key="1">
    <source>
        <dbReference type="EMBL" id="MDJ1115265.1"/>
    </source>
</evidence>
<gene>
    <name evidence="1" type="ORF">QNI14_12475</name>
</gene>
<protein>
    <submittedName>
        <fullName evidence="1">Uncharacterized protein</fullName>
    </submittedName>
</protein>
<keyword evidence="2" id="KW-1185">Reference proteome</keyword>
<organism evidence="1 2">
    <name type="scientific">Microbacterium dauci</name>
    <dbReference type="NCBI Taxonomy" id="3048008"/>
    <lineage>
        <taxon>Bacteria</taxon>
        <taxon>Bacillati</taxon>
        <taxon>Actinomycetota</taxon>
        <taxon>Actinomycetes</taxon>
        <taxon>Micrococcales</taxon>
        <taxon>Microbacteriaceae</taxon>
        <taxon>Microbacterium</taxon>
    </lineage>
</organism>
<comment type="caution">
    <text evidence="1">The sequence shown here is derived from an EMBL/GenBank/DDBJ whole genome shotgun (WGS) entry which is preliminary data.</text>
</comment>
<dbReference type="Proteomes" id="UP001321481">
    <property type="component" value="Unassembled WGS sequence"/>
</dbReference>
<evidence type="ECO:0000313" key="2">
    <source>
        <dbReference type="Proteomes" id="UP001321481"/>
    </source>
</evidence>
<reference evidence="1 2" key="1">
    <citation type="submission" date="2023-05" db="EMBL/GenBank/DDBJ databases">
        <title>Microbacterium dauci sp.nov., Isolated from Carrot Rhizosphere Soil.</title>
        <authorList>
            <person name="Xiao Z."/>
            <person name="Zheng J."/>
        </authorList>
    </citation>
    <scope>NUCLEOTIDE SEQUENCE [LARGE SCALE GENOMIC DNA]</scope>
    <source>
        <strain evidence="1 2">LX3-4</strain>
    </source>
</reference>
<dbReference type="RefSeq" id="WP_283716945.1">
    <property type="nucleotide sequence ID" value="NZ_JASJND010000007.1"/>
</dbReference>
<accession>A0ABT6ZGH7</accession>